<proteinExistence type="predicted"/>
<dbReference type="EMBL" id="JAAABI010000002">
    <property type="protein sequence ID" value="NAY91442.1"/>
    <property type="molecule type" value="Genomic_DNA"/>
</dbReference>
<evidence type="ECO:0000313" key="1">
    <source>
        <dbReference type="EMBL" id="NAY91442.1"/>
    </source>
</evidence>
<accession>A0A964TAT9</accession>
<evidence type="ECO:0000313" key="2">
    <source>
        <dbReference type="Proteomes" id="UP000667650"/>
    </source>
</evidence>
<sequence length="159" mass="19059">MKAATIAQLKKELQYQNCEELLAITLRLARFKKENKELLTYLLFESGNESNYIESIKAEVDQQFEEINRHSFFYIKKSVRKILRTLKKYIRYSGNKETEIELLLFFCQKLNAFRPTIKQNTALYNLYQRQLVFIEKKLTLLHEDLQYDLGMALNELKDF</sequence>
<dbReference type="RefSeq" id="WP_166522865.1">
    <property type="nucleotide sequence ID" value="NZ_JAAABI010000002.1"/>
</dbReference>
<name>A0A964TAT9_9FLAO</name>
<reference evidence="1" key="1">
    <citation type="submission" date="2020-01" db="EMBL/GenBank/DDBJ databases">
        <title>Muricauda ochracea sp. nov., isolated from a tidal flat of Garorim bay in Korea.</title>
        <authorList>
            <person name="Kim D."/>
            <person name="Yoo Y."/>
            <person name="Kim J.-J."/>
        </authorList>
    </citation>
    <scope>NUCLEOTIDE SEQUENCE</scope>
    <source>
        <strain evidence="1">JGD-17</strain>
    </source>
</reference>
<keyword evidence="2" id="KW-1185">Reference proteome</keyword>
<protein>
    <submittedName>
        <fullName evidence="1">Uncharacterized protein</fullName>
    </submittedName>
</protein>
<gene>
    <name evidence="1" type="ORF">GTQ34_05895</name>
</gene>
<dbReference type="Proteomes" id="UP000667650">
    <property type="component" value="Unassembled WGS sequence"/>
</dbReference>
<dbReference type="AlphaFoldDB" id="A0A964TAT9"/>
<comment type="caution">
    <text evidence="1">The sequence shown here is derived from an EMBL/GenBank/DDBJ whole genome shotgun (WGS) entry which is preliminary data.</text>
</comment>
<organism evidence="1 2">
    <name type="scientific">Flagellimonas ochracea</name>
    <dbReference type="NCBI Taxonomy" id="2696472"/>
    <lineage>
        <taxon>Bacteria</taxon>
        <taxon>Pseudomonadati</taxon>
        <taxon>Bacteroidota</taxon>
        <taxon>Flavobacteriia</taxon>
        <taxon>Flavobacteriales</taxon>
        <taxon>Flavobacteriaceae</taxon>
        <taxon>Flagellimonas</taxon>
    </lineage>
</organism>